<gene>
    <name evidence="1" type="ORF">GM50_9665</name>
</gene>
<reference evidence="1" key="1">
    <citation type="submission" date="2014-05" db="EMBL/GenBank/DDBJ databases">
        <title>Key roles for freshwater Actinobacteria revealed by deep metagenomic sequencing.</title>
        <authorList>
            <person name="Ghai R."/>
            <person name="Mizuno C.M."/>
            <person name="Picazo A."/>
            <person name="Camacho A."/>
            <person name="Rodriguez-Valera F."/>
        </authorList>
    </citation>
    <scope>NUCLEOTIDE SEQUENCE</scope>
</reference>
<evidence type="ECO:0000313" key="1">
    <source>
        <dbReference type="EMBL" id="KGA18103.1"/>
    </source>
</evidence>
<accession>A0A094SI78</accession>
<organism evidence="1">
    <name type="scientific">freshwater metagenome</name>
    <dbReference type="NCBI Taxonomy" id="449393"/>
    <lineage>
        <taxon>unclassified sequences</taxon>
        <taxon>metagenomes</taxon>
        <taxon>ecological metagenomes</taxon>
    </lineage>
</organism>
<dbReference type="EMBL" id="JNSK01000030">
    <property type="protein sequence ID" value="KGA18103.1"/>
    <property type="molecule type" value="Genomic_DNA"/>
</dbReference>
<dbReference type="AlphaFoldDB" id="A0A094SI78"/>
<name>A0A094SI78_9ZZZZ</name>
<proteinExistence type="predicted"/>
<protein>
    <submittedName>
        <fullName evidence="1">Uncharacterized protein</fullName>
    </submittedName>
</protein>
<comment type="caution">
    <text evidence="1">The sequence shown here is derived from an EMBL/GenBank/DDBJ whole genome shotgun (WGS) entry which is preliminary data.</text>
</comment>
<sequence>MSNPKSWHKFVLAVESGKLSGNSGLSRFAARYKVASSLKAIEFDKLNVKTAEAYFLAFKLSLAYSSLESLENCEILNTKHIRVENSEIASELRKKENIHLLNFLLSETTSKKLRMRLSEFSSGECNDLRIIAESIRHLTFHGILTANGSGIAKSARLQKLLAKLTDEVFIQINLEFSNWLEDSLT</sequence>